<dbReference type="InParanoid" id="A0A2G5DJV7"/>
<name>A0A2G5DJV7_AQUCA</name>
<accession>A0A2G5DJV7</accession>
<evidence type="ECO:0000259" key="1">
    <source>
        <dbReference type="PROSITE" id="PS50181"/>
    </source>
</evidence>
<dbReference type="PROSITE" id="PS50181">
    <property type="entry name" value="FBOX"/>
    <property type="match status" value="1"/>
</dbReference>
<gene>
    <name evidence="2" type="ORF">AQUCO_01800094v1</name>
</gene>
<dbReference type="PANTHER" id="PTHR31672:SF13">
    <property type="entry name" value="F-BOX PROTEIN CPR30-LIKE"/>
    <property type="match status" value="1"/>
</dbReference>
<dbReference type="SMART" id="SM00256">
    <property type="entry name" value="FBOX"/>
    <property type="match status" value="1"/>
</dbReference>
<dbReference type="FunCoup" id="A0A2G5DJV7">
    <property type="interactions" value="40"/>
</dbReference>
<dbReference type="EMBL" id="KZ305035">
    <property type="protein sequence ID" value="PIA43809.1"/>
    <property type="molecule type" value="Genomic_DNA"/>
</dbReference>
<dbReference type="Pfam" id="PF00646">
    <property type="entry name" value="F-box"/>
    <property type="match status" value="1"/>
</dbReference>
<dbReference type="Proteomes" id="UP000230069">
    <property type="component" value="Unassembled WGS sequence"/>
</dbReference>
<dbReference type="InterPro" id="IPR036047">
    <property type="entry name" value="F-box-like_dom_sf"/>
</dbReference>
<dbReference type="InterPro" id="IPR017451">
    <property type="entry name" value="F-box-assoc_interact_dom"/>
</dbReference>
<dbReference type="NCBIfam" id="TIGR01640">
    <property type="entry name" value="F_box_assoc_1"/>
    <property type="match status" value="1"/>
</dbReference>
<keyword evidence="3" id="KW-1185">Reference proteome</keyword>
<feature type="domain" description="F-box" evidence="1">
    <location>
        <begin position="16"/>
        <end position="62"/>
    </location>
</feature>
<sequence length="230" mass="26570">MKRRVEVEDVEDVLLQQLDGNLPSDVLLNILLRLPLESLSHFRWVCTSWYNFISHSRYFAKDCTAFDNEKYVFLGCVNGLACFSLLTRDGVERSYYICNPITRDHVIYPAATSQQPALQHLPTYYHHHSGFGYDPDTDTYKVIRIHYSYESLLSKAEVCTLGSRSWRSIDDVPSFRPYKSNYGVFVSGSLHWSAYEQHRMVIVSFNMSTEKFGIIPFPPSKDNLSKCRGV</sequence>
<evidence type="ECO:0000313" key="2">
    <source>
        <dbReference type="EMBL" id="PIA43809.1"/>
    </source>
</evidence>
<dbReference type="SUPFAM" id="SSF81383">
    <property type="entry name" value="F-box domain"/>
    <property type="match status" value="1"/>
</dbReference>
<dbReference type="InterPro" id="IPR001810">
    <property type="entry name" value="F-box_dom"/>
</dbReference>
<dbReference type="OrthoDB" id="687122at2759"/>
<reference evidence="2 3" key="1">
    <citation type="submission" date="2017-09" db="EMBL/GenBank/DDBJ databases">
        <title>WGS assembly of Aquilegia coerulea Goldsmith.</title>
        <authorList>
            <person name="Hodges S."/>
            <person name="Kramer E."/>
            <person name="Nordborg M."/>
            <person name="Tomkins J."/>
            <person name="Borevitz J."/>
            <person name="Derieg N."/>
            <person name="Yan J."/>
            <person name="Mihaltcheva S."/>
            <person name="Hayes R.D."/>
            <person name="Rokhsar D."/>
        </authorList>
    </citation>
    <scope>NUCLEOTIDE SEQUENCE [LARGE SCALE GENOMIC DNA]</scope>
    <source>
        <strain evidence="3">cv. Goldsmith</strain>
    </source>
</reference>
<protein>
    <recommendedName>
        <fullName evidence="1">F-box domain-containing protein</fullName>
    </recommendedName>
</protein>
<dbReference type="AlphaFoldDB" id="A0A2G5DJV7"/>
<dbReference type="PANTHER" id="PTHR31672">
    <property type="entry name" value="BNACNNG10540D PROTEIN"/>
    <property type="match status" value="1"/>
</dbReference>
<evidence type="ECO:0000313" key="3">
    <source>
        <dbReference type="Proteomes" id="UP000230069"/>
    </source>
</evidence>
<proteinExistence type="predicted"/>
<dbReference type="Pfam" id="PF08268">
    <property type="entry name" value="FBA_3"/>
    <property type="match status" value="1"/>
</dbReference>
<dbReference type="InterPro" id="IPR013187">
    <property type="entry name" value="F-box-assoc_dom_typ3"/>
</dbReference>
<dbReference type="Gene3D" id="1.20.1280.50">
    <property type="match status" value="1"/>
</dbReference>
<dbReference type="STRING" id="218851.A0A2G5DJV7"/>
<dbReference type="InterPro" id="IPR050796">
    <property type="entry name" value="SCF_F-box_component"/>
</dbReference>
<organism evidence="2 3">
    <name type="scientific">Aquilegia coerulea</name>
    <name type="common">Rocky mountain columbine</name>
    <dbReference type="NCBI Taxonomy" id="218851"/>
    <lineage>
        <taxon>Eukaryota</taxon>
        <taxon>Viridiplantae</taxon>
        <taxon>Streptophyta</taxon>
        <taxon>Embryophyta</taxon>
        <taxon>Tracheophyta</taxon>
        <taxon>Spermatophyta</taxon>
        <taxon>Magnoliopsida</taxon>
        <taxon>Ranunculales</taxon>
        <taxon>Ranunculaceae</taxon>
        <taxon>Thalictroideae</taxon>
        <taxon>Aquilegia</taxon>
    </lineage>
</organism>